<dbReference type="InterPro" id="IPR014036">
    <property type="entry name" value="DeoR-like_C"/>
</dbReference>
<dbReference type="PRINTS" id="PR00037">
    <property type="entry name" value="HTHLACR"/>
</dbReference>
<proteinExistence type="predicted"/>
<dbReference type="InterPro" id="IPR037171">
    <property type="entry name" value="NagB/RpiA_transferase-like"/>
</dbReference>
<evidence type="ECO:0000259" key="4">
    <source>
        <dbReference type="PROSITE" id="PS51000"/>
    </source>
</evidence>
<dbReference type="PANTHER" id="PTHR30363:SF59">
    <property type="entry name" value="DEOR FAMILY REGULATORY PROTEIN"/>
    <property type="match status" value="1"/>
</dbReference>
<dbReference type="Pfam" id="PF00455">
    <property type="entry name" value="DeoRC"/>
    <property type="match status" value="1"/>
</dbReference>
<keyword evidence="2" id="KW-0238">DNA-binding</keyword>
<dbReference type="PANTHER" id="PTHR30363">
    <property type="entry name" value="HTH-TYPE TRANSCRIPTIONAL REGULATOR SRLR-RELATED"/>
    <property type="match status" value="1"/>
</dbReference>
<evidence type="ECO:0000256" key="3">
    <source>
        <dbReference type="ARBA" id="ARBA00023163"/>
    </source>
</evidence>
<reference evidence="6" key="1">
    <citation type="submission" date="2015-12" db="EMBL/GenBank/DDBJ databases">
        <authorList>
            <person name="Lodha T.D."/>
            <person name="Chintalapati S."/>
            <person name="Chintalapati V.R."/>
            <person name="Sravanthi T."/>
        </authorList>
    </citation>
    <scope>NUCLEOTIDE SEQUENCE [LARGE SCALE GENOMIC DNA]</scope>
    <source>
        <strain evidence="6">JC133</strain>
    </source>
</reference>
<feature type="domain" description="HTH deoR-type" evidence="4">
    <location>
        <begin position="1"/>
        <end position="56"/>
    </location>
</feature>
<dbReference type="GO" id="GO:0003677">
    <property type="term" value="F:DNA binding"/>
    <property type="evidence" value="ECO:0007669"/>
    <property type="project" value="UniProtKB-KW"/>
</dbReference>
<dbReference type="InterPro" id="IPR036388">
    <property type="entry name" value="WH-like_DNA-bd_sf"/>
</dbReference>
<accession>A0A2S4JFR3</accession>
<dbReference type="SMART" id="SM01134">
    <property type="entry name" value="DeoRC"/>
    <property type="match status" value="1"/>
</dbReference>
<dbReference type="Proteomes" id="UP000237350">
    <property type="component" value="Unassembled WGS sequence"/>
</dbReference>
<evidence type="ECO:0000313" key="6">
    <source>
        <dbReference type="Proteomes" id="UP000237350"/>
    </source>
</evidence>
<dbReference type="Gene3D" id="1.10.10.10">
    <property type="entry name" value="Winged helix-like DNA-binding domain superfamily/Winged helix DNA-binding domain"/>
    <property type="match status" value="1"/>
</dbReference>
<dbReference type="SMART" id="SM00420">
    <property type="entry name" value="HTH_DEOR"/>
    <property type="match status" value="1"/>
</dbReference>
<organism evidence="5 6">
    <name type="scientific">Alkalispirochaeta sphaeroplastigenens</name>
    <dbReference type="NCBI Taxonomy" id="1187066"/>
    <lineage>
        <taxon>Bacteria</taxon>
        <taxon>Pseudomonadati</taxon>
        <taxon>Spirochaetota</taxon>
        <taxon>Spirochaetia</taxon>
        <taxon>Spirochaetales</taxon>
        <taxon>Spirochaetaceae</taxon>
        <taxon>Alkalispirochaeta</taxon>
    </lineage>
</organism>
<dbReference type="EMBL" id="LPWH01000123">
    <property type="protein sequence ID" value="POQ98394.1"/>
    <property type="molecule type" value="Genomic_DNA"/>
</dbReference>
<dbReference type="InterPro" id="IPR001034">
    <property type="entry name" value="DeoR_HTH"/>
</dbReference>
<dbReference type="InterPro" id="IPR018356">
    <property type="entry name" value="Tscrpt_reg_HTH_DeoR_CS"/>
</dbReference>
<dbReference type="Gene3D" id="3.40.50.1360">
    <property type="match status" value="1"/>
</dbReference>
<dbReference type="InterPro" id="IPR036390">
    <property type="entry name" value="WH_DNA-bd_sf"/>
</dbReference>
<dbReference type="GO" id="GO:0003700">
    <property type="term" value="F:DNA-binding transcription factor activity"/>
    <property type="evidence" value="ECO:0007669"/>
    <property type="project" value="InterPro"/>
</dbReference>
<keyword evidence="1" id="KW-0805">Transcription regulation</keyword>
<dbReference type="RefSeq" id="WP_103681211.1">
    <property type="nucleotide sequence ID" value="NZ_LPWH01000123.1"/>
</dbReference>
<dbReference type="SUPFAM" id="SSF100950">
    <property type="entry name" value="NagB/RpiA/CoA transferase-like"/>
    <property type="match status" value="1"/>
</dbReference>
<dbReference type="InterPro" id="IPR050313">
    <property type="entry name" value="Carb_Metab_HTH_regulators"/>
</dbReference>
<dbReference type="AlphaFoldDB" id="A0A2S4JFR3"/>
<gene>
    <name evidence="5" type="ORF">AU468_13650</name>
</gene>
<dbReference type="PROSITE" id="PS00894">
    <property type="entry name" value="HTH_DEOR_1"/>
    <property type="match status" value="1"/>
</dbReference>
<keyword evidence="6" id="KW-1185">Reference proteome</keyword>
<dbReference type="OrthoDB" id="308679at2"/>
<evidence type="ECO:0000256" key="2">
    <source>
        <dbReference type="ARBA" id="ARBA00023125"/>
    </source>
</evidence>
<evidence type="ECO:0000313" key="5">
    <source>
        <dbReference type="EMBL" id="POQ98394.1"/>
    </source>
</evidence>
<sequence length="248" mass="27303">MNDRQKDILRLLSRNREISVADLSSRFEVSGVTIRQDLDSLQRQGLLRRVHGGAVLQSADEISSRISINYDRKQAIAEAALRLVQEGETIFIESGSVNALLARQLKERSNITVVTNNLFVARTLKNSSVEVITLGGLYQHDSESLVGSVARLGLEALNFTTCFIGVDGFTFDTGFTCTDMMRSEVAASAVCKSPQVCVLTDSSKFGSVALSRICTLDQVDHLITDSHIPGEYRERLQEYPLTLTVCQA</sequence>
<evidence type="ECO:0000256" key="1">
    <source>
        <dbReference type="ARBA" id="ARBA00023015"/>
    </source>
</evidence>
<name>A0A2S4JFR3_9SPIO</name>
<dbReference type="Pfam" id="PF08220">
    <property type="entry name" value="HTH_DeoR"/>
    <property type="match status" value="1"/>
</dbReference>
<comment type="caution">
    <text evidence="5">The sequence shown here is derived from an EMBL/GenBank/DDBJ whole genome shotgun (WGS) entry which is preliminary data.</text>
</comment>
<protein>
    <recommendedName>
        <fullName evidence="4">HTH deoR-type domain-containing protein</fullName>
    </recommendedName>
</protein>
<dbReference type="SUPFAM" id="SSF46785">
    <property type="entry name" value="Winged helix' DNA-binding domain"/>
    <property type="match status" value="1"/>
</dbReference>
<dbReference type="PROSITE" id="PS51000">
    <property type="entry name" value="HTH_DEOR_2"/>
    <property type="match status" value="1"/>
</dbReference>
<keyword evidence="3" id="KW-0804">Transcription</keyword>